<dbReference type="InterPro" id="IPR025381">
    <property type="entry name" value="DUF4296"/>
</dbReference>
<dbReference type="PROSITE" id="PS51257">
    <property type="entry name" value="PROKAR_LIPOPROTEIN"/>
    <property type="match status" value="1"/>
</dbReference>
<feature type="signal peptide" evidence="2">
    <location>
        <begin position="1"/>
        <end position="20"/>
    </location>
</feature>
<proteinExistence type="predicted"/>
<dbReference type="RefSeq" id="WP_345273064.1">
    <property type="nucleotide sequence ID" value="NZ_BAABJH010000001.1"/>
</dbReference>
<evidence type="ECO:0000256" key="2">
    <source>
        <dbReference type="SAM" id="SignalP"/>
    </source>
</evidence>
<evidence type="ECO:0000256" key="1">
    <source>
        <dbReference type="SAM" id="Coils"/>
    </source>
</evidence>
<dbReference type="EMBL" id="BAABJH010000001">
    <property type="protein sequence ID" value="GAA4889040.1"/>
    <property type="molecule type" value="Genomic_DNA"/>
</dbReference>
<feature type="chain" id="PRO_5047005752" description="DUF4296 domain-containing protein" evidence="2">
    <location>
        <begin position="21"/>
        <end position="176"/>
    </location>
</feature>
<dbReference type="Pfam" id="PF14129">
    <property type="entry name" value="DUF4296"/>
    <property type="match status" value="1"/>
</dbReference>
<feature type="coiled-coil region" evidence="1">
    <location>
        <begin position="98"/>
        <end position="137"/>
    </location>
</feature>
<keyword evidence="5" id="KW-1185">Reference proteome</keyword>
<evidence type="ECO:0000313" key="4">
    <source>
        <dbReference type="EMBL" id="GAA4889040.1"/>
    </source>
</evidence>
<sequence length="176" mass="20059">MIIKHLIICLGFMVMLSACNGAKGPKKPKNLISKEKMVDILIDSKLIASASSANKKIMRDSGVDLNTYVFTKHNIDSLQFALSNNYYAFHIKKYQEIYEKVGDSLEALKVKFKDLEAKEWKEQTKREEDSLKLLSTETKKDSIVLIEIEDSLKGVLKKKSKQKNSLIKPVSDKDFQ</sequence>
<reference evidence="5" key="1">
    <citation type="journal article" date="2019" name="Int. J. Syst. Evol. Microbiol.">
        <title>The Global Catalogue of Microorganisms (GCM) 10K type strain sequencing project: providing services to taxonomists for standard genome sequencing and annotation.</title>
        <authorList>
            <consortium name="The Broad Institute Genomics Platform"/>
            <consortium name="The Broad Institute Genome Sequencing Center for Infectious Disease"/>
            <person name="Wu L."/>
            <person name="Ma J."/>
        </authorList>
    </citation>
    <scope>NUCLEOTIDE SEQUENCE [LARGE SCALE GENOMIC DNA]</scope>
    <source>
        <strain evidence="5">JCM 18274</strain>
    </source>
</reference>
<evidence type="ECO:0000313" key="5">
    <source>
        <dbReference type="Proteomes" id="UP001500433"/>
    </source>
</evidence>
<name>A0ABP9EWG3_9FLAO</name>
<keyword evidence="2" id="KW-0732">Signal</keyword>
<dbReference type="Proteomes" id="UP001500433">
    <property type="component" value="Unassembled WGS sequence"/>
</dbReference>
<feature type="domain" description="DUF4296" evidence="3">
    <location>
        <begin position="28"/>
        <end position="109"/>
    </location>
</feature>
<protein>
    <recommendedName>
        <fullName evidence="3">DUF4296 domain-containing protein</fullName>
    </recommendedName>
</protein>
<evidence type="ECO:0000259" key="3">
    <source>
        <dbReference type="Pfam" id="PF14129"/>
    </source>
</evidence>
<organism evidence="4 5">
    <name type="scientific">Flaviramulus aquimarinus</name>
    <dbReference type="NCBI Taxonomy" id="1170456"/>
    <lineage>
        <taxon>Bacteria</taxon>
        <taxon>Pseudomonadati</taxon>
        <taxon>Bacteroidota</taxon>
        <taxon>Flavobacteriia</taxon>
        <taxon>Flavobacteriales</taxon>
        <taxon>Flavobacteriaceae</taxon>
        <taxon>Flaviramulus</taxon>
    </lineage>
</organism>
<accession>A0ABP9EWG3</accession>
<keyword evidence="1" id="KW-0175">Coiled coil</keyword>
<comment type="caution">
    <text evidence="4">The sequence shown here is derived from an EMBL/GenBank/DDBJ whole genome shotgun (WGS) entry which is preliminary data.</text>
</comment>
<gene>
    <name evidence="4" type="ORF">GCM10023311_11290</name>
</gene>